<evidence type="ECO:0000313" key="1">
    <source>
        <dbReference type="EMBL" id="MCC0176841.1"/>
    </source>
</evidence>
<dbReference type="InterPro" id="IPR013785">
    <property type="entry name" value="Aldolase_TIM"/>
</dbReference>
<evidence type="ECO:0000313" key="2">
    <source>
        <dbReference type="Proteomes" id="UP000729733"/>
    </source>
</evidence>
<dbReference type="Gene3D" id="3.20.20.70">
    <property type="entry name" value="Aldolase class I"/>
    <property type="match status" value="1"/>
</dbReference>
<gene>
    <name evidence="1" type="ORF">I4641_07605</name>
</gene>
<dbReference type="EMBL" id="JADWDC010000013">
    <property type="protein sequence ID" value="MCC0176841.1"/>
    <property type="molecule type" value="Genomic_DNA"/>
</dbReference>
<reference evidence="1" key="1">
    <citation type="journal article" date="2021" name="Antonie Van Leeuwenhoek">
        <title>Draft genome and description of Waterburya agarophytonicola gen. nov. sp. nov. (Pleurocapsales, Cyanobacteria): a seaweed symbiont.</title>
        <authorList>
            <person name="Bonthond G."/>
            <person name="Shalygin S."/>
            <person name="Bayer T."/>
            <person name="Weinberger F."/>
        </authorList>
    </citation>
    <scope>NUCLEOTIDE SEQUENCE</scope>
    <source>
        <strain evidence="1">KI4</strain>
    </source>
</reference>
<keyword evidence="2" id="KW-1185">Reference proteome</keyword>
<name>A0A964BQA4_9CYAN</name>
<organism evidence="1 2">
    <name type="scientific">Waterburya agarophytonicola KI4</name>
    <dbReference type="NCBI Taxonomy" id="2874699"/>
    <lineage>
        <taxon>Bacteria</taxon>
        <taxon>Bacillati</taxon>
        <taxon>Cyanobacteriota</taxon>
        <taxon>Cyanophyceae</taxon>
        <taxon>Pleurocapsales</taxon>
        <taxon>Hyellaceae</taxon>
        <taxon>Waterburya</taxon>
        <taxon>Waterburya agarophytonicola</taxon>
    </lineage>
</organism>
<dbReference type="AlphaFoldDB" id="A0A964BQA4"/>
<proteinExistence type="predicted"/>
<dbReference type="SUPFAM" id="SSF51395">
    <property type="entry name" value="FMN-linked oxidoreductases"/>
    <property type="match status" value="1"/>
</dbReference>
<protein>
    <submittedName>
        <fullName evidence="1">Uncharacterized protein</fullName>
    </submittedName>
</protein>
<accession>A0A964BQA4</accession>
<comment type="caution">
    <text evidence="1">The sequence shown here is derived from an EMBL/GenBank/DDBJ whole genome shotgun (WGS) entry which is preliminary data.</text>
</comment>
<dbReference type="RefSeq" id="WP_229639878.1">
    <property type="nucleotide sequence ID" value="NZ_JADWDC010000013.1"/>
</dbReference>
<dbReference type="Proteomes" id="UP000729733">
    <property type="component" value="Unassembled WGS sequence"/>
</dbReference>
<sequence length="79" mass="8776">MKPNFCLTSPVQLGAYTLANRIVFASNLRSQAYNHLPQPEAITYYGDLADYGLIITEPTLIAPLDPLSHYPEVILLNTI</sequence>